<sequence>MINTILFDFGDVFINLDKNATPNALKKLGLLQWNPALNELNQLYETGKIDERTFLEGIKQFVPKAQIHEIKEAWNAILQDFPLDRLEFLQMLSDYRLLLLSNTDATHIEHFEHKVGESFARDFYSCFEKTYFSFDIGMRKPDKETFRLVINNHNLTPKRTLFIDDKKENIESAKKLGFKTWHLNPTSEDVTQLFEHLKKTHA</sequence>
<dbReference type="PANTHER" id="PTHR43611:SF3">
    <property type="entry name" value="FLAVIN MONONUCLEOTIDE HYDROLASE 1, CHLOROPLATIC"/>
    <property type="match status" value="1"/>
</dbReference>
<dbReference type="Gene3D" id="1.10.150.240">
    <property type="entry name" value="Putative phosphatase, domain 2"/>
    <property type="match status" value="1"/>
</dbReference>
<dbReference type="SFLD" id="SFLDG01129">
    <property type="entry name" value="C1.5:_HAD__Beta-PGM__Phosphata"/>
    <property type="match status" value="1"/>
</dbReference>
<evidence type="ECO:0000313" key="1">
    <source>
        <dbReference type="EMBL" id="AWM12901.1"/>
    </source>
</evidence>
<dbReference type="KEGG" id="fse:DI487_02800"/>
<reference evidence="1 2" key="1">
    <citation type="submission" date="2018-05" db="EMBL/GenBank/DDBJ databases">
        <title>Flavobacterium sp. MEBiC07310.</title>
        <authorList>
            <person name="Baek K."/>
        </authorList>
    </citation>
    <scope>NUCLEOTIDE SEQUENCE [LARGE SCALE GENOMIC DNA]</scope>
    <source>
        <strain evidence="1 2">MEBiC07310</strain>
    </source>
</reference>
<dbReference type="EMBL" id="CP029463">
    <property type="protein sequence ID" value="AWM12901.1"/>
    <property type="molecule type" value="Genomic_DNA"/>
</dbReference>
<name>A0A2U8QS22_9FLAO</name>
<dbReference type="SFLD" id="SFLDS00003">
    <property type="entry name" value="Haloacid_Dehalogenase"/>
    <property type="match status" value="1"/>
</dbReference>
<protein>
    <submittedName>
        <fullName evidence="1">Haloacid dehalogenase</fullName>
    </submittedName>
</protein>
<evidence type="ECO:0000313" key="2">
    <source>
        <dbReference type="Proteomes" id="UP000245429"/>
    </source>
</evidence>
<proteinExistence type="predicted"/>
<accession>A0A2U8QS22</accession>
<dbReference type="PANTHER" id="PTHR43611">
    <property type="entry name" value="ALPHA-D-GLUCOSE 1-PHOSPHATE PHOSPHATASE"/>
    <property type="match status" value="1"/>
</dbReference>
<dbReference type="InterPro" id="IPR023198">
    <property type="entry name" value="PGP-like_dom2"/>
</dbReference>
<dbReference type="Gene3D" id="3.40.50.1000">
    <property type="entry name" value="HAD superfamily/HAD-like"/>
    <property type="match status" value="1"/>
</dbReference>
<dbReference type="CDD" id="cd02603">
    <property type="entry name" value="HAD_sEH-N_like"/>
    <property type="match status" value="1"/>
</dbReference>
<dbReference type="OrthoDB" id="9797415at2"/>
<dbReference type="NCBIfam" id="TIGR01509">
    <property type="entry name" value="HAD-SF-IA-v3"/>
    <property type="match status" value="1"/>
</dbReference>
<gene>
    <name evidence="1" type="ORF">DI487_02800</name>
</gene>
<dbReference type="InterPro" id="IPR036412">
    <property type="entry name" value="HAD-like_sf"/>
</dbReference>
<keyword evidence="2" id="KW-1185">Reference proteome</keyword>
<dbReference type="Pfam" id="PF00702">
    <property type="entry name" value="Hydrolase"/>
    <property type="match status" value="1"/>
</dbReference>
<organism evidence="1 2">
    <name type="scientific">Flavobacterium sediminis</name>
    <dbReference type="NCBI Taxonomy" id="2201181"/>
    <lineage>
        <taxon>Bacteria</taxon>
        <taxon>Pseudomonadati</taxon>
        <taxon>Bacteroidota</taxon>
        <taxon>Flavobacteriia</taxon>
        <taxon>Flavobacteriales</taxon>
        <taxon>Flavobacteriaceae</taxon>
        <taxon>Flavobacterium</taxon>
    </lineage>
</organism>
<dbReference type="InterPro" id="IPR006439">
    <property type="entry name" value="HAD-SF_hydro_IA"/>
</dbReference>
<dbReference type="SUPFAM" id="SSF56784">
    <property type="entry name" value="HAD-like"/>
    <property type="match status" value="1"/>
</dbReference>
<dbReference type="InterPro" id="IPR023214">
    <property type="entry name" value="HAD_sf"/>
</dbReference>
<dbReference type="RefSeq" id="WP_109568309.1">
    <property type="nucleotide sequence ID" value="NZ_CP029463.1"/>
</dbReference>
<dbReference type="AlphaFoldDB" id="A0A2U8QS22"/>
<dbReference type="Proteomes" id="UP000245429">
    <property type="component" value="Chromosome"/>
</dbReference>